<dbReference type="PRINTS" id="PR00344">
    <property type="entry name" value="BCTRLSENSOR"/>
</dbReference>
<dbReference type="Pfam" id="PF00989">
    <property type="entry name" value="PAS"/>
    <property type="match status" value="1"/>
</dbReference>
<evidence type="ECO:0000313" key="13">
    <source>
        <dbReference type="Proteomes" id="UP000500857"/>
    </source>
</evidence>
<organism evidence="12 13">
    <name type="scientific">Oxynema aestuarii AP17</name>
    <dbReference type="NCBI Taxonomy" id="2064643"/>
    <lineage>
        <taxon>Bacteria</taxon>
        <taxon>Bacillati</taxon>
        <taxon>Cyanobacteriota</taxon>
        <taxon>Cyanophyceae</taxon>
        <taxon>Oscillatoriophycideae</taxon>
        <taxon>Oscillatoriales</taxon>
        <taxon>Oscillatoriaceae</taxon>
        <taxon>Oxynema</taxon>
        <taxon>Oxynema aestuarii</taxon>
    </lineage>
</organism>
<gene>
    <name evidence="12" type="ORF">HCG48_06950</name>
</gene>
<dbReference type="Gene3D" id="1.10.287.130">
    <property type="match status" value="1"/>
</dbReference>
<dbReference type="InterPro" id="IPR013767">
    <property type="entry name" value="PAS_fold"/>
</dbReference>
<dbReference type="InterPro" id="IPR000014">
    <property type="entry name" value="PAS"/>
</dbReference>
<dbReference type="CDD" id="cd00082">
    <property type="entry name" value="HisKA"/>
    <property type="match status" value="1"/>
</dbReference>
<reference evidence="12 13" key="1">
    <citation type="submission" date="2020-04" db="EMBL/GenBank/DDBJ databases">
        <authorList>
            <person name="Basu S."/>
            <person name="Maruthanayagam V."/>
            <person name="Chakraborty S."/>
            <person name="Pramanik A."/>
            <person name="Mukherjee J."/>
            <person name="Brink B."/>
        </authorList>
    </citation>
    <scope>NUCLEOTIDE SEQUENCE [LARGE SCALE GENOMIC DNA]</scope>
    <source>
        <strain evidence="12 13">AP17</strain>
    </source>
</reference>
<evidence type="ECO:0000259" key="11">
    <source>
        <dbReference type="PROSITE" id="PS50112"/>
    </source>
</evidence>
<dbReference type="SUPFAM" id="SSF47384">
    <property type="entry name" value="Homodimeric domain of signal transducing histidine kinase"/>
    <property type="match status" value="1"/>
</dbReference>
<feature type="domain" description="PAS" evidence="11">
    <location>
        <begin position="524"/>
        <end position="593"/>
    </location>
</feature>
<comment type="similarity">
    <text evidence="2">In the N-terminal section; belongs to the phytochrome family.</text>
</comment>
<dbReference type="SMART" id="SM00065">
    <property type="entry name" value="GAF"/>
    <property type="match status" value="2"/>
</dbReference>
<evidence type="ECO:0000256" key="8">
    <source>
        <dbReference type="ARBA" id="ARBA00074306"/>
    </source>
</evidence>
<dbReference type="PANTHER" id="PTHR43047">
    <property type="entry name" value="TWO-COMPONENT HISTIDINE PROTEIN KINASE"/>
    <property type="match status" value="1"/>
</dbReference>
<dbReference type="Gene3D" id="3.30.450.40">
    <property type="match status" value="2"/>
</dbReference>
<evidence type="ECO:0000256" key="1">
    <source>
        <dbReference type="ARBA" id="ARBA00000085"/>
    </source>
</evidence>
<dbReference type="GO" id="GO:0006355">
    <property type="term" value="P:regulation of DNA-templated transcription"/>
    <property type="evidence" value="ECO:0007669"/>
    <property type="project" value="InterPro"/>
</dbReference>
<dbReference type="SMART" id="SM00387">
    <property type="entry name" value="HATPase_c"/>
    <property type="match status" value="1"/>
</dbReference>
<keyword evidence="5" id="KW-0808">Transferase</keyword>
<keyword evidence="4" id="KW-0597">Phosphoprotein</keyword>
<dbReference type="FunFam" id="3.30.565.10:FF:000010">
    <property type="entry name" value="Sensor histidine kinase RcsC"/>
    <property type="match status" value="1"/>
</dbReference>
<dbReference type="Pfam" id="PF00512">
    <property type="entry name" value="HisKA"/>
    <property type="match status" value="1"/>
</dbReference>
<accession>A0A6H1TUQ7</accession>
<feature type="domain" description="PAS" evidence="11">
    <location>
        <begin position="31"/>
        <end position="81"/>
    </location>
</feature>
<dbReference type="Pfam" id="PF02518">
    <property type="entry name" value="HATPase_c"/>
    <property type="match status" value="1"/>
</dbReference>
<dbReference type="EC" id="2.7.13.3" evidence="3"/>
<dbReference type="Pfam" id="PF01590">
    <property type="entry name" value="GAF"/>
    <property type="match status" value="1"/>
</dbReference>
<dbReference type="InterPro" id="IPR016132">
    <property type="entry name" value="Phyto_chromo_attachment"/>
</dbReference>
<dbReference type="SMART" id="SM00091">
    <property type="entry name" value="PAS"/>
    <property type="match status" value="2"/>
</dbReference>
<feature type="domain" description="Histidine kinase" evidence="10">
    <location>
        <begin position="665"/>
        <end position="900"/>
    </location>
</feature>
<dbReference type="InterPro" id="IPR036097">
    <property type="entry name" value="HisK_dim/P_sf"/>
</dbReference>
<evidence type="ECO:0000256" key="4">
    <source>
        <dbReference type="ARBA" id="ARBA00022553"/>
    </source>
</evidence>
<keyword evidence="13" id="KW-1185">Reference proteome</keyword>
<dbReference type="SUPFAM" id="SSF55874">
    <property type="entry name" value="ATPase domain of HSP90 chaperone/DNA topoisomerase II/histidine kinase"/>
    <property type="match status" value="1"/>
</dbReference>
<dbReference type="Pfam" id="PF08448">
    <property type="entry name" value="PAS_4"/>
    <property type="match status" value="1"/>
</dbReference>
<name>A0A6H1TUQ7_9CYAN</name>
<dbReference type="PROSITE" id="PS50109">
    <property type="entry name" value="HIS_KIN"/>
    <property type="match status" value="1"/>
</dbReference>
<dbReference type="AlphaFoldDB" id="A0A6H1TUQ7"/>
<evidence type="ECO:0000256" key="6">
    <source>
        <dbReference type="ARBA" id="ARBA00022777"/>
    </source>
</evidence>
<proteinExistence type="inferred from homology"/>
<dbReference type="PROSITE" id="PS50046">
    <property type="entry name" value="PHYTOCHROME_2"/>
    <property type="match status" value="1"/>
</dbReference>
<dbReference type="SUPFAM" id="SSF55785">
    <property type="entry name" value="PYP-like sensor domain (PAS domain)"/>
    <property type="match status" value="2"/>
</dbReference>
<dbReference type="InterPro" id="IPR003661">
    <property type="entry name" value="HisK_dim/P_dom"/>
</dbReference>
<dbReference type="CDD" id="cd00130">
    <property type="entry name" value="PAS"/>
    <property type="match status" value="2"/>
</dbReference>
<dbReference type="InterPro" id="IPR036890">
    <property type="entry name" value="HATPase_C_sf"/>
</dbReference>
<dbReference type="KEGG" id="oxy:HCG48_06950"/>
<dbReference type="PANTHER" id="PTHR43047:SF63">
    <property type="entry name" value="HISTIDINE KINASE"/>
    <property type="match status" value="1"/>
</dbReference>
<dbReference type="InterPro" id="IPR029016">
    <property type="entry name" value="GAF-like_dom_sf"/>
</dbReference>
<dbReference type="InterPro" id="IPR005467">
    <property type="entry name" value="His_kinase_dom"/>
</dbReference>
<evidence type="ECO:0000256" key="5">
    <source>
        <dbReference type="ARBA" id="ARBA00022679"/>
    </source>
</evidence>
<evidence type="ECO:0000259" key="9">
    <source>
        <dbReference type="PROSITE" id="PS50046"/>
    </source>
</evidence>
<dbReference type="InterPro" id="IPR013656">
    <property type="entry name" value="PAS_4"/>
</dbReference>
<dbReference type="CDD" id="cd16922">
    <property type="entry name" value="HATPase_EvgS-ArcB-TorS-like"/>
    <property type="match status" value="1"/>
</dbReference>
<dbReference type="InterPro" id="IPR035965">
    <property type="entry name" value="PAS-like_dom_sf"/>
</dbReference>
<dbReference type="EMBL" id="CP051167">
    <property type="protein sequence ID" value="QIZ70348.1"/>
    <property type="molecule type" value="Genomic_DNA"/>
</dbReference>
<evidence type="ECO:0000259" key="10">
    <source>
        <dbReference type="PROSITE" id="PS50109"/>
    </source>
</evidence>
<comment type="catalytic activity">
    <reaction evidence="1">
        <text>ATP + protein L-histidine = ADP + protein N-phospho-L-histidine.</text>
        <dbReference type="EC" id="2.7.13.3"/>
    </reaction>
</comment>
<evidence type="ECO:0000313" key="12">
    <source>
        <dbReference type="EMBL" id="QIZ70348.1"/>
    </source>
</evidence>
<dbReference type="GO" id="GO:0005886">
    <property type="term" value="C:plasma membrane"/>
    <property type="evidence" value="ECO:0007669"/>
    <property type="project" value="TreeGrafter"/>
</dbReference>
<dbReference type="InterPro" id="IPR004358">
    <property type="entry name" value="Sig_transdc_His_kin-like_C"/>
</dbReference>
<dbReference type="InterPro" id="IPR003018">
    <property type="entry name" value="GAF"/>
</dbReference>
<dbReference type="Gene3D" id="3.30.450.20">
    <property type="entry name" value="PAS domain"/>
    <property type="match status" value="2"/>
</dbReference>
<dbReference type="RefSeq" id="WP_168568503.1">
    <property type="nucleotide sequence ID" value="NZ_CP051167.1"/>
</dbReference>
<dbReference type="SMART" id="SM00388">
    <property type="entry name" value="HisKA"/>
    <property type="match status" value="1"/>
</dbReference>
<dbReference type="GO" id="GO:0000155">
    <property type="term" value="F:phosphorelay sensor kinase activity"/>
    <property type="evidence" value="ECO:0007669"/>
    <property type="project" value="InterPro"/>
</dbReference>
<feature type="domain" description="Phytochrome chromophore attachment site" evidence="9">
    <location>
        <begin position="156"/>
        <end position="313"/>
    </location>
</feature>
<evidence type="ECO:0000256" key="3">
    <source>
        <dbReference type="ARBA" id="ARBA00012438"/>
    </source>
</evidence>
<evidence type="ECO:0000256" key="2">
    <source>
        <dbReference type="ARBA" id="ARBA00006402"/>
    </source>
</evidence>
<evidence type="ECO:0000256" key="7">
    <source>
        <dbReference type="ARBA" id="ARBA00023012"/>
    </source>
</evidence>
<dbReference type="NCBIfam" id="TIGR00229">
    <property type="entry name" value="sensory_box"/>
    <property type="match status" value="2"/>
</dbReference>
<dbReference type="Gene3D" id="3.30.565.10">
    <property type="entry name" value="Histidine kinase-like ATPase, C-terminal domain"/>
    <property type="match status" value="1"/>
</dbReference>
<protein>
    <recommendedName>
        <fullName evidence="8">Circadian input-output histidine kinase CikA</fullName>
        <ecNumber evidence="3">2.7.13.3</ecNumber>
    </recommendedName>
</protein>
<dbReference type="InterPro" id="IPR003594">
    <property type="entry name" value="HATPase_dom"/>
</dbReference>
<dbReference type="PROSITE" id="PS50112">
    <property type="entry name" value="PAS"/>
    <property type="match status" value="2"/>
</dbReference>
<dbReference type="GO" id="GO:0009927">
    <property type="term" value="F:histidine phosphotransfer kinase activity"/>
    <property type="evidence" value="ECO:0007669"/>
    <property type="project" value="TreeGrafter"/>
</dbReference>
<sequence>MSRLNIPRSIRHELGDRLFWDTPVGIVCETADGGILMANPAFCRMTGYSDKQLRHLDRKAIAHPEDFEIELDTIAHMVREGVKSQTLRKRYLHHNGGIVSCDIEVHLVGEPLEESYLLSFVRDRGERAIVERELQQHREREILLDELSATIRATFDLPTILDLGVNRLREALGGHRVLAYQFSADGRAVCRAENVDPAYASVREQVLTLPRIDPSEFKDYRSGRVWSIDDLDYANLPAIYLDRLKPFQVRSIMAVGIPHSEKPVLSGLDGDRLPLAGDRPSFPLWGLLVVHHCHAPRRWLDEERQLLETVSDRLAIAIQQAELVEGLQNYACQLERRVNDRTKSLARSLQFEQLIRHLTESLHRARDEDSVLDTAVEGLVDTLGARCCFACLFDPQAEIFEIRSLHGRDLQERDPQLGQRFPLNHWPASCREHLLNGEICFHDLFSPVATRQPVTESELDTGLLQTICPILSNGDTIGILGLSYDEAIAWSAPELQLLEQVAVQCAIAIRQARLLREEQSLRLSAQYFRSFIEQSKEIFAEYDDRGRYLSINPAGSVLFGFPLDRIVGHTNRELLGETGEIFDRAIAQVLTTGEPLVTTLELDLASETKTFETVCSPISEPDGYIHRAIVIAQDISDIRQQWRLLQQQNQELAAINRLKEEFIATTSHELRTPLTAILGFSSVLLEESFGSLNDKQKIYVERMHASGQHLLELINDILDLSRIEADRLELEPQLVFIHDICEGVISLVQERITNHGLQLEVEVTPEIESVVVDPRRLKQMLLNLLSNAIKFTPEGSVGLKIDRVWRDRYSSSDGRSRELHKQERIEFTVWDTGIGIDERDRPRLFSPFSQIDSSLARQYQGTGLGLAITRKLAELHGGEIFVETQPDRGSSFTISLPLEMFPPVSMAAESSS</sequence>
<dbReference type="Proteomes" id="UP000500857">
    <property type="component" value="Chromosome"/>
</dbReference>
<keyword evidence="7" id="KW-0902">Two-component regulatory system</keyword>
<dbReference type="Pfam" id="PF13185">
    <property type="entry name" value="GAF_2"/>
    <property type="match status" value="1"/>
</dbReference>
<keyword evidence="6" id="KW-0418">Kinase</keyword>
<dbReference type="SUPFAM" id="SSF55781">
    <property type="entry name" value="GAF domain-like"/>
    <property type="match status" value="2"/>
</dbReference>